<dbReference type="RefSeq" id="WP_016921623.1">
    <property type="nucleotide sequence ID" value="NZ_CP044331.1"/>
</dbReference>
<evidence type="ECO:0000313" key="1">
    <source>
        <dbReference type="EMBL" id="QGM97598.1"/>
    </source>
</evidence>
<gene>
    <name evidence="1" type="ORF">F7D14_09085</name>
</gene>
<keyword evidence="2" id="KW-1185">Reference proteome</keyword>
<protein>
    <submittedName>
        <fullName evidence="1">Uncharacterized protein</fullName>
    </submittedName>
</protein>
<evidence type="ECO:0000313" key="2">
    <source>
        <dbReference type="Proteomes" id="UP000422569"/>
    </source>
</evidence>
<dbReference type="KEGG" id="mpar:F7D14_09085"/>
<accession>A0A6B8M5A8</accession>
<dbReference type="EMBL" id="CP044331">
    <property type="protein sequence ID" value="QGM97598.1"/>
    <property type="molecule type" value="Genomic_DNA"/>
</dbReference>
<reference evidence="1 2" key="1">
    <citation type="submission" date="2019-09" db="EMBL/GenBank/DDBJ databases">
        <title>Isolation and complete genome sequencing of Methylocystis species.</title>
        <authorList>
            <person name="Rumah B.L."/>
            <person name="Stead C.E."/>
            <person name="Stevens B.C."/>
            <person name="Minton N.P."/>
            <person name="Grosse-Honebrink A."/>
            <person name="Zhang Y."/>
        </authorList>
    </citation>
    <scope>NUCLEOTIDE SEQUENCE [LARGE SCALE GENOMIC DNA]</scope>
    <source>
        <strain evidence="1 2">BRCS2</strain>
    </source>
</reference>
<name>A0A6B8M5A8_9HYPH</name>
<dbReference type="Proteomes" id="UP000422569">
    <property type="component" value="Chromosome"/>
</dbReference>
<proteinExistence type="predicted"/>
<organism evidence="1 2">
    <name type="scientific">Methylocystis parvus</name>
    <dbReference type="NCBI Taxonomy" id="134"/>
    <lineage>
        <taxon>Bacteria</taxon>
        <taxon>Pseudomonadati</taxon>
        <taxon>Pseudomonadota</taxon>
        <taxon>Alphaproteobacteria</taxon>
        <taxon>Hyphomicrobiales</taxon>
        <taxon>Methylocystaceae</taxon>
        <taxon>Methylocystis</taxon>
    </lineage>
</organism>
<dbReference type="AlphaFoldDB" id="A0A6B8M5A8"/>
<sequence>MPESEAIKVEAFYRYGYRGHDMIAIRSPFAVSADSEMIGRRILVGEKEHRIVAVRRQISGPIQKGEPIGVEIDNRGSVRDSVVRSPGE</sequence>